<reference evidence="3 4" key="1">
    <citation type="journal article" date="2024" name="J Genomics">
        <title>Draft genome sequencing and assembly of Favolaschia claudopus CIRM-BRFM 2984 isolated from oak limbs.</title>
        <authorList>
            <person name="Navarro D."/>
            <person name="Drula E."/>
            <person name="Chaduli D."/>
            <person name="Cazenave R."/>
            <person name="Ahrendt S."/>
            <person name="Wang J."/>
            <person name="Lipzen A."/>
            <person name="Daum C."/>
            <person name="Barry K."/>
            <person name="Grigoriev I.V."/>
            <person name="Favel A."/>
            <person name="Rosso M.N."/>
            <person name="Martin F."/>
        </authorList>
    </citation>
    <scope>NUCLEOTIDE SEQUENCE [LARGE SCALE GENOMIC DNA]</scope>
    <source>
        <strain evidence="3 4">CIRM-BRFM 2984</strain>
    </source>
</reference>
<feature type="region of interest" description="Disordered" evidence="1">
    <location>
        <begin position="88"/>
        <end position="107"/>
    </location>
</feature>
<feature type="transmembrane region" description="Helical" evidence="2">
    <location>
        <begin position="23"/>
        <end position="48"/>
    </location>
</feature>
<organism evidence="3 4">
    <name type="scientific">Favolaschia claudopus</name>
    <dbReference type="NCBI Taxonomy" id="2862362"/>
    <lineage>
        <taxon>Eukaryota</taxon>
        <taxon>Fungi</taxon>
        <taxon>Dikarya</taxon>
        <taxon>Basidiomycota</taxon>
        <taxon>Agaricomycotina</taxon>
        <taxon>Agaricomycetes</taxon>
        <taxon>Agaricomycetidae</taxon>
        <taxon>Agaricales</taxon>
        <taxon>Marasmiineae</taxon>
        <taxon>Mycenaceae</taxon>
        <taxon>Favolaschia</taxon>
    </lineage>
</organism>
<keyword evidence="2" id="KW-1133">Transmembrane helix</keyword>
<protein>
    <submittedName>
        <fullName evidence="3">Uncharacterized protein</fullName>
    </submittedName>
</protein>
<evidence type="ECO:0000256" key="2">
    <source>
        <dbReference type="SAM" id="Phobius"/>
    </source>
</evidence>
<evidence type="ECO:0000313" key="3">
    <source>
        <dbReference type="EMBL" id="KAK7025787.1"/>
    </source>
</evidence>
<gene>
    <name evidence="3" type="ORF">R3P38DRAFT_3355975</name>
</gene>
<sequence length="116" mass="12137">MLRTLSHSLAPLPPPPPPPSRQLVVAIAVAVAVAVAVAAPALSLPLLLESRQQQRPHKLVRHAENTGQPACEGWAGFGNRGTCRDSYNVSGNEGQHDDRAVGRDGWPGAGVIVAGR</sequence>
<comment type="caution">
    <text evidence="3">The sequence shown here is derived from an EMBL/GenBank/DDBJ whole genome shotgun (WGS) entry which is preliminary data.</text>
</comment>
<keyword evidence="4" id="KW-1185">Reference proteome</keyword>
<dbReference type="Proteomes" id="UP001362999">
    <property type="component" value="Unassembled WGS sequence"/>
</dbReference>
<keyword evidence="2" id="KW-0812">Transmembrane</keyword>
<accession>A0AAW0BJH6</accession>
<evidence type="ECO:0000313" key="4">
    <source>
        <dbReference type="Proteomes" id="UP001362999"/>
    </source>
</evidence>
<proteinExistence type="predicted"/>
<name>A0AAW0BJH6_9AGAR</name>
<evidence type="ECO:0000256" key="1">
    <source>
        <dbReference type="SAM" id="MobiDB-lite"/>
    </source>
</evidence>
<dbReference type="AlphaFoldDB" id="A0AAW0BJH6"/>
<dbReference type="EMBL" id="JAWWNJ010000033">
    <property type="protein sequence ID" value="KAK7025787.1"/>
    <property type="molecule type" value="Genomic_DNA"/>
</dbReference>
<keyword evidence="2" id="KW-0472">Membrane</keyword>